<dbReference type="AlphaFoldDB" id="A0A444Y202"/>
<dbReference type="PANTHER" id="PTHR47718">
    <property type="entry name" value="OS01G0519700 PROTEIN"/>
    <property type="match status" value="1"/>
</dbReference>
<dbReference type="Proteomes" id="UP000289738">
    <property type="component" value="Chromosome B08"/>
</dbReference>
<protein>
    <submittedName>
        <fullName evidence="1">Uncharacterized protein</fullName>
    </submittedName>
</protein>
<keyword evidence="2" id="KW-1185">Reference proteome</keyword>
<sequence length="102" mass="11920">MKEKNQNFFLELVLEVDQLIKIVFWADARSRTACEYFGDIISFDTTYNTNIVIILVQSVFWSFVGMNHHGQSTLLGCALIKKMRKCFETHSYRSMHIDSKGY</sequence>
<accession>A0A444Y202</accession>
<name>A0A444Y202_ARAHY</name>
<organism evidence="1 2">
    <name type="scientific">Arachis hypogaea</name>
    <name type="common">Peanut</name>
    <dbReference type="NCBI Taxonomy" id="3818"/>
    <lineage>
        <taxon>Eukaryota</taxon>
        <taxon>Viridiplantae</taxon>
        <taxon>Streptophyta</taxon>
        <taxon>Embryophyta</taxon>
        <taxon>Tracheophyta</taxon>
        <taxon>Spermatophyta</taxon>
        <taxon>Magnoliopsida</taxon>
        <taxon>eudicotyledons</taxon>
        <taxon>Gunneridae</taxon>
        <taxon>Pentapetalae</taxon>
        <taxon>rosids</taxon>
        <taxon>fabids</taxon>
        <taxon>Fabales</taxon>
        <taxon>Fabaceae</taxon>
        <taxon>Papilionoideae</taxon>
        <taxon>50 kb inversion clade</taxon>
        <taxon>dalbergioids sensu lato</taxon>
        <taxon>Dalbergieae</taxon>
        <taxon>Pterocarpus clade</taxon>
        <taxon>Arachis</taxon>
    </lineage>
</organism>
<dbReference type="PANTHER" id="PTHR47718:SF13">
    <property type="entry name" value="OS09G0290500 PROTEIN"/>
    <property type="match status" value="1"/>
</dbReference>
<comment type="caution">
    <text evidence="1">The sequence shown here is derived from an EMBL/GenBank/DDBJ whole genome shotgun (WGS) entry which is preliminary data.</text>
</comment>
<proteinExistence type="predicted"/>
<evidence type="ECO:0000313" key="2">
    <source>
        <dbReference type="Proteomes" id="UP000289738"/>
    </source>
</evidence>
<gene>
    <name evidence="1" type="ORF">Ahy_B08g091369</name>
</gene>
<reference evidence="1 2" key="1">
    <citation type="submission" date="2019-01" db="EMBL/GenBank/DDBJ databases">
        <title>Sequencing of cultivated peanut Arachis hypogaea provides insights into genome evolution and oil improvement.</title>
        <authorList>
            <person name="Chen X."/>
        </authorList>
    </citation>
    <scope>NUCLEOTIDE SEQUENCE [LARGE SCALE GENOMIC DNA]</scope>
    <source>
        <strain evidence="2">cv. Fuhuasheng</strain>
        <tissue evidence="1">Leaves</tissue>
    </source>
</reference>
<evidence type="ECO:0000313" key="1">
    <source>
        <dbReference type="EMBL" id="RYQ95962.1"/>
    </source>
</evidence>
<dbReference type="EMBL" id="SDMP01000018">
    <property type="protein sequence ID" value="RYQ95962.1"/>
    <property type="molecule type" value="Genomic_DNA"/>
</dbReference>